<organism evidence="1 2">
    <name type="scientific">Aureobasidium melanogenum</name>
    <name type="common">Aureobasidium pullulans var. melanogenum</name>
    <dbReference type="NCBI Taxonomy" id="46634"/>
    <lineage>
        <taxon>Eukaryota</taxon>
        <taxon>Fungi</taxon>
        <taxon>Dikarya</taxon>
        <taxon>Ascomycota</taxon>
        <taxon>Pezizomycotina</taxon>
        <taxon>Dothideomycetes</taxon>
        <taxon>Dothideomycetidae</taxon>
        <taxon>Dothideales</taxon>
        <taxon>Saccotheciaceae</taxon>
        <taxon>Aureobasidium</taxon>
    </lineage>
</organism>
<name>A0A9P8GPI8_AURME</name>
<dbReference type="EMBL" id="JAHFYH010000001">
    <property type="protein sequence ID" value="KAH0237717.1"/>
    <property type="molecule type" value="Genomic_DNA"/>
</dbReference>
<reference evidence="1" key="2">
    <citation type="submission" date="2021-08" db="EMBL/GenBank/DDBJ databases">
        <authorList>
            <person name="Gostincar C."/>
            <person name="Sun X."/>
            <person name="Song Z."/>
            <person name="Gunde-Cimerman N."/>
        </authorList>
    </citation>
    <scope>NUCLEOTIDE SEQUENCE</scope>
    <source>
        <strain evidence="1">EXF-8016</strain>
    </source>
</reference>
<evidence type="ECO:0000313" key="2">
    <source>
        <dbReference type="Proteomes" id="UP000767238"/>
    </source>
</evidence>
<sequence>MLTGVLSLREVVFPSYLVLCPPMGPRVGSLFPGKRPIGETEGFLDELSNSSSSSIENKPWSSSSIVSLRPRLLLLIPLSSPPRRAARESLEEVRGSNEGDLSEILVLCSSRVSIDMLACLGGLPISEPRSPPASEEERSEDGLPVGQEGGVNIIVNLLRGSAQFLWWQKLMQTRWQKILANTLLFTLLRIADIMGLGRENLSECRGRFPKLIGSSKVGGEEPANTPSRVVSPRPRRVLPRKALFGRDEGGKGASSTLRPLAFGEAPKRLSFRGEPKVLLGSSERGCEAWRSLACMVSNDGGAGACPGIASQWHASADTCDNGASTLAKYLQGAFCVMGSISTAIAHHERSVNMSPDCLAYSIVQQSLFFNSRAIDFQPD</sequence>
<gene>
    <name evidence="1" type="ORF">KCV03_g311</name>
</gene>
<evidence type="ECO:0000313" key="1">
    <source>
        <dbReference type="EMBL" id="KAH0237717.1"/>
    </source>
</evidence>
<dbReference type="AlphaFoldDB" id="A0A9P8GPI8"/>
<feature type="non-terminal residue" evidence="1">
    <location>
        <position position="379"/>
    </location>
</feature>
<proteinExistence type="predicted"/>
<comment type="caution">
    <text evidence="1">The sequence shown here is derived from an EMBL/GenBank/DDBJ whole genome shotgun (WGS) entry which is preliminary data.</text>
</comment>
<accession>A0A9P8GPI8</accession>
<dbReference type="Proteomes" id="UP000767238">
    <property type="component" value="Unassembled WGS sequence"/>
</dbReference>
<reference evidence="1" key="1">
    <citation type="journal article" date="2021" name="J Fungi (Basel)">
        <title>Virulence traits and population genomics of the black yeast Aureobasidium melanogenum.</title>
        <authorList>
            <person name="Cernosa A."/>
            <person name="Sun X."/>
            <person name="Gostincar C."/>
            <person name="Fang C."/>
            <person name="Gunde-Cimerman N."/>
            <person name="Song Z."/>
        </authorList>
    </citation>
    <scope>NUCLEOTIDE SEQUENCE</scope>
    <source>
        <strain evidence="1">EXF-8016</strain>
    </source>
</reference>
<protein>
    <submittedName>
        <fullName evidence="1">Uncharacterized protein</fullName>
    </submittedName>
</protein>